<dbReference type="SUPFAM" id="SSF52540">
    <property type="entry name" value="P-loop containing nucleoside triphosphate hydrolases"/>
    <property type="match status" value="1"/>
</dbReference>
<name>A0A449A567_9BACT</name>
<organism evidence="1 2">
    <name type="scientific">Mesomycoplasma neurolyticum</name>
    <dbReference type="NCBI Taxonomy" id="2120"/>
    <lineage>
        <taxon>Bacteria</taxon>
        <taxon>Bacillati</taxon>
        <taxon>Mycoplasmatota</taxon>
        <taxon>Mycoplasmoidales</taxon>
        <taxon>Metamycoplasmataceae</taxon>
        <taxon>Mesomycoplasma</taxon>
    </lineage>
</organism>
<dbReference type="RefSeq" id="WP_129719771.1">
    <property type="nucleotide sequence ID" value="NZ_LR214951.1"/>
</dbReference>
<dbReference type="AlphaFoldDB" id="A0A449A567"/>
<sequence length="301" mass="35896">MLLSTSKQIIFKAFQTKQFFHSWILHSENKNNINENLMFLISQILNKEIKNLSEIQNYCYILDGENNDFNKKKVEMIVKSLTLSTSKNQPKIFILLNLDKMHISILNSLLKFIEEPFLNTFIIMTTENIKSILKTILSRSIIIKCFSDDINKLKIYIDNNLKIQEKNLFFYLFESVDEIEKFGIDNANQILNEFLTLIQKVEISNLLFFLSKEINEKNIWFVLKLFEAFLKEKLFKNKKYFSLNIFKAIQKHKYLDQGKIIKILNLIKEIKKSFKYNVNFWIQKSYFISYLNDLLNKDGKK</sequence>
<gene>
    <name evidence="1" type="primary">holB</name>
    <name evidence="1" type="ORF">NCTC10166_00345</name>
</gene>
<dbReference type="InterPro" id="IPR027417">
    <property type="entry name" value="P-loop_NTPase"/>
</dbReference>
<dbReference type="OrthoDB" id="396138at2"/>
<evidence type="ECO:0000313" key="1">
    <source>
        <dbReference type="EMBL" id="VEU59377.1"/>
    </source>
</evidence>
<dbReference type="EMBL" id="LR214951">
    <property type="protein sequence ID" value="VEU59377.1"/>
    <property type="molecule type" value="Genomic_DNA"/>
</dbReference>
<keyword evidence="2" id="KW-1185">Reference proteome</keyword>
<protein>
    <submittedName>
        <fullName evidence="1">DNA polymerase III subunit delta</fullName>
    </submittedName>
</protein>
<reference evidence="1 2" key="1">
    <citation type="submission" date="2019-01" db="EMBL/GenBank/DDBJ databases">
        <authorList>
            <consortium name="Pathogen Informatics"/>
        </authorList>
    </citation>
    <scope>NUCLEOTIDE SEQUENCE [LARGE SCALE GENOMIC DNA]</scope>
    <source>
        <strain evidence="1 2">NCTC10166</strain>
    </source>
</reference>
<dbReference type="Gene3D" id="3.40.50.300">
    <property type="entry name" value="P-loop containing nucleotide triphosphate hydrolases"/>
    <property type="match status" value="1"/>
</dbReference>
<proteinExistence type="predicted"/>
<evidence type="ECO:0000313" key="2">
    <source>
        <dbReference type="Proteomes" id="UP000289440"/>
    </source>
</evidence>
<accession>A0A449A567</accession>
<dbReference type="Proteomes" id="UP000289440">
    <property type="component" value="Chromosome"/>
</dbReference>
<dbReference type="Pfam" id="PF13177">
    <property type="entry name" value="DNA_pol3_delta2"/>
    <property type="match status" value="1"/>
</dbReference>
<dbReference type="KEGG" id="mnu:NCTC10166_00345"/>